<keyword evidence="7 12" id="KW-1133">Transmembrane helix</keyword>
<dbReference type="RefSeq" id="WP_203365393.1">
    <property type="nucleotide sequence ID" value="NZ_WSFT01000016.1"/>
</dbReference>
<dbReference type="InterPro" id="IPR002523">
    <property type="entry name" value="MgTranspt_CorA/ZnTranspt_ZntB"/>
</dbReference>
<accession>A0A942UVB1</accession>
<reference evidence="13" key="1">
    <citation type="submission" date="2019-12" db="EMBL/GenBank/DDBJ databases">
        <title>Clostridiaceae gen. nov. sp. nov., isolated from sediment in Xinjiang, China.</title>
        <authorList>
            <person name="Zhang R."/>
        </authorList>
    </citation>
    <scope>NUCLEOTIDE SEQUENCE</scope>
    <source>
        <strain evidence="13">D2Q-11</strain>
    </source>
</reference>
<dbReference type="InterPro" id="IPR004488">
    <property type="entry name" value="Mg/Co-transport_prot_CorA"/>
</dbReference>
<dbReference type="GO" id="GO:0005886">
    <property type="term" value="C:plasma membrane"/>
    <property type="evidence" value="ECO:0007669"/>
    <property type="project" value="UniProtKB-SubCell"/>
</dbReference>
<organism evidence="13 14">
    <name type="scientific">Anaeromonas frigoriresistens</name>
    <dbReference type="NCBI Taxonomy" id="2683708"/>
    <lineage>
        <taxon>Bacteria</taxon>
        <taxon>Bacillati</taxon>
        <taxon>Bacillota</taxon>
        <taxon>Tissierellia</taxon>
        <taxon>Tissierellales</taxon>
        <taxon>Thermohalobacteraceae</taxon>
        <taxon>Anaeromonas</taxon>
    </lineage>
</organism>
<dbReference type="PANTHER" id="PTHR46494">
    <property type="entry name" value="CORA FAMILY METAL ION TRANSPORTER (EUROFUNG)"/>
    <property type="match status" value="1"/>
</dbReference>
<evidence type="ECO:0000256" key="5">
    <source>
        <dbReference type="ARBA" id="ARBA00022692"/>
    </source>
</evidence>
<keyword evidence="9 12" id="KW-0472">Membrane</keyword>
<dbReference type="GO" id="GO:0015087">
    <property type="term" value="F:cobalt ion transmembrane transporter activity"/>
    <property type="evidence" value="ECO:0007669"/>
    <property type="project" value="UniProtKB-UniRule"/>
</dbReference>
<dbReference type="SUPFAM" id="SSF144083">
    <property type="entry name" value="Magnesium transport protein CorA, transmembrane region"/>
    <property type="match status" value="1"/>
</dbReference>
<evidence type="ECO:0000256" key="1">
    <source>
        <dbReference type="ARBA" id="ARBA00004651"/>
    </source>
</evidence>
<dbReference type="Pfam" id="PF01544">
    <property type="entry name" value="CorA"/>
    <property type="match status" value="1"/>
</dbReference>
<comment type="subcellular location">
    <subcellularLocation>
        <location evidence="1">Cell membrane</location>
        <topology evidence="1">Multi-pass membrane protein</topology>
    </subcellularLocation>
    <subcellularLocation>
        <location evidence="12">Membrane</location>
        <topology evidence="12">Multi-pass membrane protein</topology>
    </subcellularLocation>
</comment>
<dbReference type="Proteomes" id="UP000724672">
    <property type="component" value="Unassembled WGS sequence"/>
</dbReference>
<dbReference type="FunFam" id="1.20.58.340:FF:000004">
    <property type="entry name" value="Magnesium transport protein CorA"/>
    <property type="match status" value="1"/>
</dbReference>
<evidence type="ECO:0000256" key="3">
    <source>
        <dbReference type="ARBA" id="ARBA00022448"/>
    </source>
</evidence>
<evidence type="ECO:0000256" key="6">
    <source>
        <dbReference type="ARBA" id="ARBA00022842"/>
    </source>
</evidence>
<dbReference type="EMBL" id="WSFT01000016">
    <property type="protein sequence ID" value="MBS4537469.1"/>
    <property type="molecule type" value="Genomic_DNA"/>
</dbReference>
<dbReference type="InterPro" id="IPR045861">
    <property type="entry name" value="CorA_cytoplasmic_dom"/>
</dbReference>
<keyword evidence="5 12" id="KW-0812">Transmembrane</keyword>
<keyword evidence="6 12" id="KW-0460">Magnesium</keyword>
<sequence length="350" mass="41438">MRPSNFNLKKIGKAPGTLTYTGNKTRDKTILELITYNDESYKKERQDNIESISFMKEDINWLNIYGLNDTNQIDEIGERFEINNLLLEDILSIGQRPKIDYNSNYVFIVLKMLSFNKEEFKIEEEQVSFVLKDNFLLTFQEREGDIFDKVRNRIESVDSDIKKYGADYLLYSLIDNIVDNNYLLLKELQTMIDKVEISIIEENYDDKLKDIYKLRKELMVVKTSVWPIRDILFELINRVSLITSDVKEYFKDVNDHVAQIMDYIMIYRETINGLFDTNMSATSNRMNEIMTTLTLYSTIFIPLTFITGVYGMNFVHMPELDERWSYPLFWVISIIVCGGMVTFFKRKKWL</sequence>
<feature type="transmembrane region" description="Helical" evidence="12">
    <location>
        <begin position="293"/>
        <end position="312"/>
    </location>
</feature>
<evidence type="ECO:0000256" key="2">
    <source>
        <dbReference type="ARBA" id="ARBA00009765"/>
    </source>
</evidence>
<comment type="catalytic activity">
    <reaction evidence="10">
        <text>Mg(2+)(in) = Mg(2+)(out)</text>
        <dbReference type="Rhea" id="RHEA:29827"/>
        <dbReference type="ChEBI" id="CHEBI:18420"/>
    </reaction>
</comment>
<comment type="similarity">
    <text evidence="2 12">Belongs to the CorA metal ion transporter (MIT) (TC 1.A.35) family.</text>
</comment>
<evidence type="ECO:0000256" key="9">
    <source>
        <dbReference type="ARBA" id="ARBA00023136"/>
    </source>
</evidence>
<keyword evidence="3 12" id="KW-0813">Transport</keyword>
<feature type="transmembrane region" description="Helical" evidence="12">
    <location>
        <begin position="324"/>
        <end position="344"/>
    </location>
</feature>
<dbReference type="Gene3D" id="3.30.460.20">
    <property type="entry name" value="CorA soluble domain-like"/>
    <property type="match status" value="1"/>
</dbReference>
<comment type="function">
    <text evidence="11">Mediates influx of magnesium ions. Alternates between open and closed states. Activated by low cytoplasmic Mg(2+) levels. Inactive when cytoplasmic Mg(2+) levels are high.</text>
</comment>
<dbReference type="CDD" id="cd12828">
    <property type="entry name" value="TmCorA-like_1"/>
    <property type="match status" value="1"/>
</dbReference>
<evidence type="ECO:0000313" key="13">
    <source>
        <dbReference type="EMBL" id="MBS4537469.1"/>
    </source>
</evidence>
<evidence type="ECO:0000256" key="7">
    <source>
        <dbReference type="ARBA" id="ARBA00022989"/>
    </source>
</evidence>
<evidence type="ECO:0000313" key="14">
    <source>
        <dbReference type="Proteomes" id="UP000724672"/>
    </source>
</evidence>
<evidence type="ECO:0000256" key="4">
    <source>
        <dbReference type="ARBA" id="ARBA00022475"/>
    </source>
</evidence>
<dbReference type="GO" id="GO:0050897">
    <property type="term" value="F:cobalt ion binding"/>
    <property type="evidence" value="ECO:0007669"/>
    <property type="project" value="TreeGrafter"/>
</dbReference>
<evidence type="ECO:0000256" key="8">
    <source>
        <dbReference type="ARBA" id="ARBA00023065"/>
    </source>
</evidence>
<gene>
    <name evidence="12 13" type="primary">corA</name>
    <name evidence="13" type="ORF">GOQ27_03290</name>
</gene>
<dbReference type="InterPro" id="IPR045863">
    <property type="entry name" value="CorA_TM1_TM2"/>
</dbReference>
<evidence type="ECO:0000256" key="10">
    <source>
        <dbReference type="ARBA" id="ARBA00034269"/>
    </source>
</evidence>
<evidence type="ECO:0000256" key="12">
    <source>
        <dbReference type="RuleBase" id="RU362010"/>
    </source>
</evidence>
<dbReference type="GO" id="GO:0000287">
    <property type="term" value="F:magnesium ion binding"/>
    <property type="evidence" value="ECO:0007669"/>
    <property type="project" value="TreeGrafter"/>
</dbReference>
<keyword evidence="14" id="KW-1185">Reference proteome</keyword>
<dbReference type="NCBIfam" id="TIGR00383">
    <property type="entry name" value="corA"/>
    <property type="match status" value="1"/>
</dbReference>
<evidence type="ECO:0000256" key="11">
    <source>
        <dbReference type="ARBA" id="ARBA00045497"/>
    </source>
</evidence>
<name>A0A942UVB1_9FIRM</name>
<dbReference type="GO" id="GO:0015095">
    <property type="term" value="F:magnesium ion transmembrane transporter activity"/>
    <property type="evidence" value="ECO:0007669"/>
    <property type="project" value="UniProtKB-UniRule"/>
</dbReference>
<protein>
    <recommendedName>
        <fullName evidence="12">Magnesium transport protein CorA</fullName>
    </recommendedName>
</protein>
<dbReference type="PANTHER" id="PTHR46494:SF1">
    <property type="entry name" value="CORA FAMILY METAL ION TRANSPORTER (EUROFUNG)"/>
    <property type="match status" value="1"/>
</dbReference>
<dbReference type="Gene3D" id="1.20.58.340">
    <property type="entry name" value="Magnesium transport protein CorA, transmembrane region"/>
    <property type="match status" value="2"/>
</dbReference>
<proteinExistence type="inferred from homology"/>
<dbReference type="SUPFAM" id="SSF143865">
    <property type="entry name" value="CorA soluble domain-like"/>
    <property type="match status" value="1"/>
</dbReference>
<comment type="caution">
    <text evidence="13">The sequence shown here is derived from an EMBL/GenBank/DDBJ whole genome shotgun (WGS) entry which is preliminary data.</text>
</comment>
<keyword evidence="8 12" id="KW-0406">Ion transport</keyword>
<dbReference type="AlphaFoldDB" id="A0A942UVB1"/>
<keyword evidence="4 12" id="KW-1003">Cell membrane</keyword>